<protein>
    <submittedName>
        <fullName evidence="1">AlNc14C119G6621 protein</fullName>
    </submittedName>
</protein>
<reference evidence="1" key="2">
    <citation type="submission" date="2011-02" db="EMBL/GenBank/DDBJ databases">
        <authorList>
            <person name="MacLean D."/>
        </authorList>
    </citation>
    <scope>NUCLEOTIDE SEQUENCE</scope>
</reference>
<evidence type="ECO:0000313" key="1">
    <source>
        <dbReference type="EMBL" id="CCA21336.1"/>
    </source>
</evidence>
<dbReference type="AlphaFoldDB" id="F0WJ89"/>
<proteinExistence type="predicted"/>
<dbReference type="HOGENOM" id="CLU_1470743_0_0_1"/>
<name>F0WJ89_9STRA</name>
<reference evidence="1" key="1">
    <citation type="journal article" date="2011" name="PLoS Biol.">
        <title>Gene gain and loss during evolution of obligate parasitism in the white rust pathogen of Arabidopsis thaliana.</title>
        <authorList>
            <person name="Kemen E."/>
            <person name="Gardiner A."/>
            <person name="Schultz-Larsen T."/>
            <person name="Kemen A.C."/>
            <person name="Balmuth A.L."/>
            <person name="Robert-Seilaniantz A."/>
            <person name="Bailey K."/>
            <person name="Holub E."/>
            <person name="Studholme D.J."/>
            <person name="Maclean D."/>
            <person name="Jones J.D."/>
        </authorList>
    </citation>
    <scope>NUCLEOTIDE SEQUENCE</scope>
</reference>
<organism evidence="1">
    <name type="scientific">Albugo laibachii Nc14</name>
    <dbReference type="NCBI Taxonomy" id="890382"/>
    <lineage>
        <taxon>Eukaryota</taxon>
        <taxon>Sar</taxon>
        <taxon>Stramenopiles</taxon>
        <taxon>Oomycota</taxon>
        <taxon>Peronosporomycetes</taxon>
        <taxon>Albuginales</taxon>
        <taxon>Albuginaceae</taxon>
        <taxon>Albugo</taxon>
    </lineage>
</organism>
<accession>F0WJ89</accession>
<gene>
    <name evidence="1" type="primary">AlNc14C119G6621</name>
    <name evidence="1" type="ORF">ALNC14_074790</name>
</gene>
<dbReference type="EMBL" id="FR824164">
    <property type="protein sequence ID" value="CCA21336.1"/>
    <property type="molecule type" value="Genomic_DNA"/>
</dbReference>
<sequence>MKQSLFIIESFFASQHPPPRSVRNSLLSMINACILSEFVYKYHDNFLDLCEILLEFRLMAFLTTQRNLHDIRMKASCTCCATSTLFHLTPLVALWAHFIFRRVSSILVRQERAHRRCHRRPEILVSDCMNVDLPSRVDNPTDYLERLSTLIFATCSPCVAIRQGFPTYGHVVRDVAEKHRLSCA</sequence>